<evidence type="ECO:0000313" key="1">
    <source>
        <dbReference type="EMBL" id="EFN74435.1"/>
    </source>
</evidence>
<dbReference type="AlphaFoldDB" id="E1ZWJ8"/>
<organism evidence="2">
    <name type="scientific">Camponotus floridanus</name>
    <name type="common">Florida carpenter ant</name>
    <dbReference type="NCBI Taxonomy" id="104421"/>
    <lineage>
        <taxon>Eukaryota</taxon>
        <taxon>Metazoa</taxon>
        <taxon>Ecdysozoa</taxon>
        <taxon>Arthropoda</taxon>
        <taxon>Hexapoda</taxon>
        <taxon>Insecta</taxon>
        <taxon>Pterygota</taxon>
        <taxon>Neoptera</taxon>
        <taxon>Endopterygota</taxon>
        <taxon>Hymenoptera</taxon>
        <taxon>Apocrita</taxon>
        <taxon>Aculeata</taxon>
        <taxon>Formicoidea</taxon>
        <taxon>Formicidae</taxon>
        <taxon>Formicinae</taxon>
        <taxon>Camponotus</taxon>
    </lineage>
</organism>
<dbReference type="OrthoDB" id="5573735at2759"/>
<dbReference type="Gene3D" id="2.60.40.1530">
    <property type="entry name" value="ntegrin, alpha v. Chain A, domain 4"/>
    <property type="match status" value="1"/>
</dbReference>
<gene>
    <name evidence="1" type="ORF">EAG_08889</name>
</gene>
<evidence type="ECO:0000313" key="2">
    <source>
        <dbReference type="Proteomes" id="UP000000311"/>
    </source>
</evidence>
<accession>E1ZWJ8</accession>
<name>E1ZWJ8_CAMFO</name>
<dbReference type="Proteomes" id="UP000000311">
    <property type="component" value="Unassembled WGS sequence"/>
</dbReference>
<keyword evidence="2" id="KW-1185">Reference proteome</keyword>
<dbReference type="InParanoid" id="E1ZWJ8"/>
<reference evidence="1 2" key="1">
    <citation type="journal article" date="2010" name="Science">
        <title>Genomic comparison of the ants Camponotus floridanus and Harpegnathos saltator.</title>
        <authorList>
            <person name="Bonasio R."/>
            <person name="Zhang G."/>
            <person name="Ye C."/>
            <person name="Mutti N.S."/>
            <person name="Fang X."/>
            <person name="Qin N."/>
            <person name="Donahue G."/>
            <person name="Yang P."/>
            <person name="Li Q."/>
            <person name="Li C."/>
            <person name="Zhang P."/>
            <person name="Huang Z."/>
            <person name="Berger S.L."/>
            <person name="Reinberg D."/>
            <person name="Wang J."/>
            <person name="Liebig J."/>
        </authorList>
    </citation>
    <scope>NUCLEOTIDE SEQUENCE [LARGE SCALE GENOMIC DNA]</scope>
    <source>
        <strain evidence="2">C129</strain>
    </source>
</reference>
<dbReference type="EMBL" id="GL434853">
    <property type="protein sequence ID" value="EFN74435.1"/>
    <property type="molecule type" value="Genomic_DNA"/>
</dbReference>
<proteinExistence type="predicted"/>
<dbReference type="STRING" id="104421.E1ZWJ8"/>
<protein>
    <submittedName>
        <fullName evidence="1">Uncharacterized protein</fullName>
    </submittedName>
</protein>
<sequence>MTIATRTLQMLYSAKTVKSEVLNDNLTVRESDIIYLNCSTYGINCSTVYCDLSALKTRQDVGKLAMKLILNATKLKDNFKLLDETKIVKFSTDAYVEIIRPIGFFKRMTNEELSALKTNEITEDVNKVEITHIE</sequence>